<dbReference type="Pfam" id="PF07883">
    <property type="entry name" value="Cupin_2"/>
    <property type="match status" value="1"/>
</dbReference>
<dbReference type="InterPro" id="IPR051610">
    <property type="entry name" value="GPI/OXD"/>
</dbReference>
<dbReference type="Gene3D" id="2.60.120.10">
    <property type="entry name" value="Jelly Rolls"/>
    <property type="match status" value="1"/>
</dbReference>
<evidence type="ECO:0000259" key="2">
    <source>
        <dbReference type="Pfam" id="PF07883"/>
    </source>
</evidence>
<accession>A0A2H0ED06</accession>
<dbReference type="EMBL" id="PCTX01000017">
    <property type="protein sequence ID" value="PIP92306.1"/>
    <property type="molecule type" value="Genomic_DNA"/>
</dbReference>
<comment type="caution">
    <text evidence="3">The sequence shown here is derived from an EMBL/GenBank/DDBJ whole genome shotgun (WGS) entry which is preliminary data.</text>
</comment>
<organism evidence="3 4">
    <name type="scientific">Candidatus Wolfebacteria bacterium CG18_big_fil_WC_8_21_14_2_50_39_7</name>
    <dbReference type="NCBI Taxonomy" id="1975071"/>
    <lineage>
        <taxon>Bacteria</taxon>
        <taxon>Candidatus Wolfeibacteriota</taxon>
    </lineage>
</organism>
<evidence type="ECO:0000313" key="4">
    <source>
        <dbReference type="Proteomes" id="UP000229241"/>
    </source>
</evidence>
<protein>
    <submittedName>
        <fullName evidence="3">Cupin</fullName>
    </submittedName>
</protein>
<gene>
    <name evidence="3" type="ORF">COW77_00620</name>
</gene>
<dbReference type="InterPro" id="IPR011051">
    <property type="entry name" value="RmlC_Cupin_sf"/>
</dbReference>
<reference evidence="3 4" key="1">
    <citation type="submission" date="2017-09" db="EMBL/GenBank/DDBJ databases">
        <title>Depth-based differentiation of microbial function through sediment-hosted aquifers and enrichment of novel symbionts in the deep terrestrial subsurface.</title>
        <authorList>
            <person name="Probst A.J."/>
            <person name="Ladd B."/>
            <person name="Jarett J.K."/>
            <person name="Geller-Mcgrath D.E."/>
            <person name="Sieber C.M."/>
            <person name="Emerson J.B."/>
            <person name="Anantharaman K."/>
            <person name="Thomas B.C."/>
            <person name="Malmstrom R."/>
            <person name="Stieglmeier M."/>
            <person name="Klingl A."/>
            <person name="Woyke T."/>
            <person name="Ryan C.M."/>
            <person name="Banfield J.F."/>
        </authorList>
    </citation>
    <scope>NUCLEOTIDE SEQUENCE [LARGE SCALE GENOMIC DNA]</scope>
    <source>
        <strain evidence="3">CG18_big_fil_WC_8_21_14_2_50_39_7</strain>
    </source>
</reference>
<dbReference type="PANTHER" id="PTHR35848:SF6">
    <property type="entry name" value="CUPIN TYPE-2 DOMAIN-CONTAINING PROTEIN"/>
    <property type="match status" value="1"/>
</dbReference>
<feature type="domain" description="Cupin type-2" evidence="2">
    <location>
        <begin position="34"/>
        <end position="102"/>
    </location>
</feature>
<dbReference type="InterPro" id="IPR013096">
    <property type="entry name" value="Cupin_2"/>
</dbReference>
<dbReference type="SUPFAM" id="SSF51182">
    <property type="entry name" value="RmlC-like cupins"/>
    <property type="match status" value="1"/>
</dbReference>
<keyword evidence="1" id="KW-0479">Metal-binding</keyword>
<proteinExistence type="predicted"/>
<evidence type="ECO:0000313" key="3">
    <source>
        <dbReference type="EMBL" id="PIP92306.1"/>
    </source>
</evidence>
<dbReference type="PANTHER" id="PTHR35848">
    <property type="entry name" value="OXALATE-BINDING PROTEIN"/>
    <property type="match status" value="1"/>
</dbReference>
<dbReference type="Proteomes" id="UP000229241">
    <property type="component" value="Unassembled WGS sequence"/>
</dbReference>
<evidence type="ECO:0000256" key="1">
    <source>
        <dbReference type="ARBA" id="ARBA00022723"/>
    </source>
</evidence>
<sequence length="111" mass="12745">MNIRKYKRLAKLIRDNEVYKVYDLPGLEDIEISLTELRPHKSTTGHSHDEVDEVYIFINGVGTMEVGKKTIKVKAGDIVPVKAGAFHRVHNKGEKKMSFWAIFEKYKGRGK</sequence>
<dbReference type="InterPro" id="IPR014710">
    <property type="entry name" value="RmlC-like_jellyroll"/>
</dbReference>
<name>A0A2H0ED06_9BACT</name>
<dbReference type="AlphaFoldDB" id="A0A2H0ED06"/>
<dbReference type="GO" id="GO:0046872">
    <property type="term" value="F:metal ion binding"/>
    <property type="evidence" value="ECO:0007669"/>
    <property type="project" value="UniProtKB-KW"/>
</dbReference>